<sequence length="766" mass="85128">MARSKVKITPLGRKIQSSRSQRSGGLKKSKAHEFNERDHDTENCPPNLDYNVIEEIANGVEKMILSWSHLDEGEPEHIKASALEDEKEQAFAMWTLPAENKVFPYDTRPRKKEGFCEESEGIASFSFSKQMQEQPEEEAVTAEIAAGITADILSLDGSCSGGGMGHAISKVVTEAMKHSGQMTADDSPAEKTLTKSAAYWYLEASNVSPAEKCTSTCTEETSCLKSCNADADSPLQSLHQKRSREPNKPSWGKDVSISEQSSNAHSTPGTPPISERSVKRMQSQEDSSNKKLQLSMSKKTRWSEKATFAPMNGACCSEDEDCLKSPRSDCSLLDLTSNSSWNDPLVGSPCRKPTPLLIDGAHVHEEFGPWDSVAGHDPPVIVSRVTARPDSDVDNCTKEKTSFVSFKLWKANKESESGHEGNGEGESSEGKPLTLDTNTAPEQCQGSTDGRERQDCGVAAQTMVAPPPTSEPQSNGERSTEEMEELQIALLECATEYEIKTIDMKMKLKNIKNMKDEALFLDPQSTASDVSDVIVAGANKPPAMTSTDQLPEDEMQQMERVKRQVYKLQHQKGCLSKELADLKKKERQFELQTKSLDAALHKLDRLEWEMVKKEQEVEDWKLRQRHAEAQLQDSAMELQRLTNLGDLQDLPMDTASLLSLLPTLRDFVQTLAPKDTGGGYSSDDQSQQDEALFDSTQVDEIVSNLMHEIQGLQHELNGMVCPEEPKQFKKIAQRQINVTSRDQSGHKPTTKPFPRLPRDRYPYGKL</sequence>
<reference evidence="3" key="1">
    <citation type="submission" date="2020-06" db="EMBL/GenBank/DDBJ databases">
        <title>WGS assembly of Ceratodon purpureus strain R40.</title>
        <authorList>
            <person name="Carey S.B."/>
            <person name="Jenkins J."/>
            <person name="Shu S."/>
            <person name="Lovell J.T."/>
            <person name="Sreedasyam A."/>
            <person name="Maumus F."/>
            <person name="Tiley G.P."/>
            <person name="Fernandez-Pozo N."/>
            <person name="Barry K."/>
            <person name="Chen C."/>
            <person name="Wang M."/>
            <person name="Lipzen A."/>
            <person name="Daum C."/>
            <person name="Saski C.A."/>
            <person name="Payton A.C."/>
            <person name="Mcbreen J.C."/>
            <person name="Conrad R.E."/>
            <person name="Kollar L.M."/>
            <person name="Olsson S."/>
            <person name="Huttunen S."/>
            <person name="Landis J.B."/>
            <person name="Wickett N.J."/>
            <person name="Johnson M.G."/>
            <person name="Rensing S.A."/>
            <person name="Grimwood J."/>
            <person name="Schmutz J."/>
            <person name="Mcdaniel S.F."/>
        </authorList>
    </citation>
    <scope>NUCLEOTIDE SEQUENCE</scope>
    <source>
        <strain evidence="3">R40</strain>
    </source>
</reference>
<proteinExistence type="predicted"/>
<feature type="region of interest" description="Disordered" evidence="2">
    <location>
        <begin position="412"/>
        <end position="455"/>
    </location>
</feature>
<feature type="compositionally biased region" description="Polar residues" evidence="2">
    <location>
        <begin position="280"/>
        <end position="297"/>
    </location>
</feature>
<evidence type="ECO:0000313" key="3">
    <source>
        <dbReference type="EMBL" id="KAG0553489.1"/>
    </source>
</evidence>
<feature type="compositionally biased region" description="Basic and acidic residues" evidence="2">
    <location>
        <begin position="412"/>
        <end position="422"/>
    </location>
</feature>
<name>A0A8T0G5X2_CERPU</name>
<protein>
    <submittedName>
        <fullName evidence="3">Uncharacterized protein</fullName>
    </submittedName>
</protein>
<comment type="caution">
    <text evidence="3">The sequence shown here is derived from an EMBL/GenBank/DDBJ whole genome shotgun (WGS) entry which is preliminary data.</text>
</comment>
<keyword evidence="4" id="KW-1185">Reference proteome</keyword>
<organism evidence="3 4">
    <name type="scientific">Ceratodon purpureus</name>
    <name type="common">Fire moss</name>
    <name type="synonym">Dicranum purpureum</name>
    <dbReference type="NCBI Taxonomy" id="3225"/>
    <lineage>
        <taxon>Eukaryota</taxon>
        <taxon>Viridiplantae</taxon>
        <taxon>Streptophyta</taxon>
        <taxon>Embryophyta</taxon>
        <taxon>Bryophyta</taxon>
        <taxon>Bryophytina</taxon>
        <taxon>Bryopsida</taxon>
        <taxon>Dicranidae</taxon>
        <taxon>Pseudoditrichales</taxon>
        <taxon>Ditrichaceae</taxon>
        <taxon>Ceratodon</taxon>
    </lineage>
</organism>
<keyword evidence="1" id="KW-0175">Coiled coil</keyword>
<feature type="compositionally biased region" description="Basic and acidic residues" evidence="2">
    <location>
        <begin position="31"/>
        <end position="42"/>
    </location>
</feature>
<feature type="compositionally biased region" description="Basic and acidic residues" evidence="2">
    <location>
        <begin position="756"/>
        <end position="766"/>
    </location>
</feature>
<dbReference type="AlphaFoldDB" id="A0A8T0G5X2"/>
<evidence type="ECO:0000256" key="1">
    <source>
        <dbReference type="SAM" id="Coils"/>
    </source>
</evidence>
<evidence type="ECO:0000313" key="4">
    <source>
        <dbReference type="Proteomes" id="UP000822688"/>
    </source>
</evidence>
<feature type="region of interest" description="Disordered" evidence="2">
    <location>
        <begin position="1"/>
        <end position="46"/>
    </location>
</feature>
<feature type="region of interest" description="Disordered" evidence="2">
    <location>
        <begin position="736"/>
        <end position="766"/>
    </location>
</feature>
<accession>A0A8T0G5X2</accession>
<dbReference type="EMBL" id="CM026433">
    <property type="protein sequence ID" value="KAG0553489.1"/>
    <property type="molecule type" value="Genomic_DNA"/>
</dbReference>
<feature type="coiled-coil region" evidence="1">
    <location>
        <begin position="596"/>
        <end position="630"/>
    </location>
</feature>
<feature type="region of interest" description="Disordered" evidence="2">
    <location>
        <begin position="234"/>
        <end position="303"/>
    </location>
</feature>
<feature type="compositionally biased region" description="Polar residues" evidence="2">
    <location>
        <begin position="257"/>
        <end position="268"/>
    </location>
</feature>
<dbReference type="Proteomes" id="UP000822688">
    <property type="component" value="Chromosome 12"/>
</dbReference>
<gene>
    <name evidence="3" type="ORF">KC19_12G015200</name>
</gene>
<feature type="compositionally biased region" description="Polar residues" evidence="2">
    <location>
        <begin position="435"/>
        <end position="448"/>
    </location>
</feature>
<evidence type="ECO:0000256" key="2">
    <source>
        <dbReference type="SAM" id="MobiDB-lite"/>
    </source>
</evidence>